<dbReference type="Pfam" id="PF00620">
    <property type="entry name" value="RhoGAP"/>
    <property type="match status" value="1"/>
</dbReference>
<dbReference type="EMBL" id="JH687400">
    <property type="protein sequence ID" value="EIM79976.1"/>
    <property type="molecule type" value="Genomic_DNA"/>
</dbReference>
<feature type="domain" description="Rho-GAP" evidence="3">
    <location>
        <begin position="1012"/>
        <end position="1197"/>
    </location>
</feature>
<feature type="domain" description="WW" evidence="2">
    <location>
        <begin position="167"/>
        <end position="195"/>
    </location>
</feature>
<dbReference type="SUPFAM" id="SSF48350">
    <property type="entry name" value="GTPase activation domain, GAP"/>
    <property type="match status" value="1"/>
</dbReference>
<feature type="region of interest" description="Disordered" evidence="1">
    <location>
        <begin position="715"/>
        <end position="734"/>
    </location>
</feature>
<dbReference type="InterPro" id="IPR008936">
    <property type="entry name" value="Rho_GTPase_activation_prot"/>
</dbReference>
<dbReference type="GO" id="GO:0005856">
    <property type="term" value="C:cytoskeleton"/>
    <property type="evidence" value="ECO:0007669"/>
    <property type="project" value="InterPro"/>
</dbReference>
<feature type="compositionally biased region" description="Polar residues" evidence="1">
    <location>
        <begin position="278"/>
        <end position="288"/>
    </location>
</feature>
<gene>
    <name evidence="5" type="ORF">STEHIDRAFT_172949</name>
</gene>
<organism evidence="5 6">
    <name type="scientific">Stereum hirsutum (strain FP-91666)</name>
    <name type="common">White-rot fungus</name>
    <dbReference type="NCBI Taxonomy" id="721885"/>
    <lineage>
        <taxon>Eukaryota</taxon>
        <taxon>Fungi</taxon>
        <taxon>Dikarya</taxon>
        <taxon>Basidiomycota</taxon>
        <taxon>Agaricomycotina</taxon>
        <taxon>Agaricomycetes</taxon>
        <taxon>Russulales</taxon>
        <taxon>Stereaceae</taxon>
        <taxon>Stereum</taxon>
    </lineage>
</organism>
<dbReference type="GO" id="GO:0005737">
    <property type="term" value="C:cytoplasm"/>
    <property type="evidence" value="ECO:0007669"/>
    <property type="project" value="TreeGrafter"/>
</dbReference>
<dbReference type="PANTHER" id="PTHR45876:SF8">
    <property type="entry name" value="FI04035P"/>
    <property type="match status" value="1"/>
</dbReference>
<dbReference type="Pfam" id="PF00784">
    <property type="entry name" value="MyTH4"/>
    <property type="match status" value="1"/>
</dbReference>
<feature type="domain" description="MyTH4" evidence="4">
    <location>
        <begin position="792"/>
        <end position="995"/>
    </location>
</feature>
<protein>
    <submittedName>
        <fullName evidence="5">RhoGAP-domain-containing protein</fullName>
    </submittedName>
</protein>
<dbReference type="OrthoDB" id="437889at2759"/>
<dbReference type="eggNOG" id="ENOG502QR6X">
    <property type="taxonomic scope" value="Eukaryota"/>
</dbReference>
<evidence type="ECO:0000313" key="6">
    <source>
        <dbReference type="Proteomes" id="UP000053927"/>
    </source>
</evidence>
<feature type="compositionally biased region" description="Low complexity" evidence="1">
    <location>
        <begin position="225"/>
        <end position="277"/>
    </location>
</feature>
<dbReference type="Gene3D" id="1.25.40.530">
    <property type="entry name" value="MyTH4 domain"/>
    <property type="match status" value="1"/>
</dbReference>
<dbReference type="CDD" id="cd00201">
    <property type="entry name" value="WW"/>
    <property type="match status" value="1"/>
</dbReference>
<dbReference type="GO" id="GO:0007165">
    <property type="term" value="P:signal transduction"/>
    <property type="evidence" value="ECO:0007669"/>
    <property type="project" value="InterPro"/>
</dbReference>
<dbReference type="PROSITE" id="PS50238">
    <property type="entry name" value="RHOGAP"/>
    <property type="match status" value="1"/>
</dbReference>
<feature type="compositionally biased region" description="Gly residues" evidence="1">
    <location>
        <begin position="863"/>
        <end position="875"/>
    </location>
</feature>
<dbReference type="InterPro" id="IPR000198">
    <property type="entry name" value="RhoGAP_dom"/>
</dbReference>
<dbReference type="GeneID" id="18804179"/>
<feature type="compositionally biased region" description="Gly residues" evidence="1">
    <location>
        <begin position="654"/>
        <end position="675"/>
    </location>
</feature>
<dbReference type="Gene3D" id="1.10.555.10">
    <property type="entry name" value="Rho GTPase activation protein"/>
    <property type="match status" value="1"/>
</dbReference>
<dbReference type="KEGG" id="shs:STEHIDRAFT_172949"/>
<dbReference type="InterPro" id="IPR000857">
    <property type="entry name" value="MyTH4_dom"/>
</dbReference>
<feature type="region of interest" description="Disordered" evidence="1">
    <location>
        <begin position="850"/>
        <end position="875"/>
    </location>
</feature>
<dbReference type="PANTHER" id="PTHR45876">
    <property type="entry name" value="FI04035P"/>
    <property type="match status" value="1"/>
</dbReference>
<dbReference type="GO" id="GO:0005096">
    <property type="term" value="F:GTPase activator activity"/>
    <property type="evidence" value="ECO:0007669"/>
    <property type="project" value="TreeGrafter"/>
</dbReference>
<dbReference type="PROSITE" id="PS51016">
    <property type="entry name" value="MYTH4"/>
    <property type="match status" value="1"/>
</dbReference>
<reference evidence="6" key="1">
    <citation type="journal article" date="2012" name="Science">
        <title>The Paleozoic origin of enzymatic lignin decomposition reconstructed from 31 fungal genomes.</title>
        <authorList>
            <person name="Floudas D."/>
            <person name="Binder M."/>
            <person name="Riley R."/>
            <person name="Barry K."/>
            <person name="Blanchette R.A."/>
            <person name="Henrissat B."/>
            <person name="Martinez A.T."/>
            <person name="Otillar R."/>
            <person name="Spatafora J.W."/>
            <person name="Yadav J.S."/>
            <person name="Aerts A."/>
            <person name="Benoit I."/>
            <person name="Boyd A."/>
            <person name="Carlson A."/>
            <person name="Copeland A."/>
            <person name="Coutinho P.M."/>
            <person name="de Vries R.P."/>
            <person name="Ferreira P."/>
            <person name="Findley K."/>
            <person name="Foster B."/>
            <person name="Gaskell J."/>
            <person name="Glotzer D."/>
            <person name="Gorecki P."/>
            <person name="Heitman J."/>
            <person name="Hesse C."/>
            <person name="Hori C."/>
            <person name="Igarashi K."/>
            <person name="Jurgens J.A."/>
            <person name="Kallen N."/>
            <person name="Kersten P."/>
            <person name="Kohler A."/>
            <person name="Kuees U."/>
            <person name="Kumar T.K.A."/>
            <person name="Kuo A."/>
            <person name="LaButti K."/>
            <person name="Larrondo L.F."/>
            <person name="Lindquist E."/>
            <person name="Ling A."/>
            <person name="Lombard V."/>
            <person name="Lucas S."/>
            <person name="Lundell T."/>
            <person name="Martin R."/>
            <person name="McLaughlin D.J."/>
            <person name="Morgenstern I."/>
            <person name="Morin E."/>
            <person name="Murat C."/>
            <person name="Nagy L.G."/>
            <person name="Nolan M."/>
            <person name="Ohm R.A."/>
            <person name="Patyshakuliyeva A."/>
            <person name="Rokas A."/>
            <person name="Ruiz-Duenas F.J."/>
            <person name="Sabat G."/>
            <person name="Salamov A."/>
            <person name="Samejima M."/>
            <person name="Schmutz J."/>
            <person name="Slot J.C."/>
            <person name="St John F."/>
            <person name="Stenlid J."/>
            <person name="Sun H."/>
            <person name="Sun S."/>
            <person name="Syed K."/>
            <person name="Tsang A."/>
            <person name="Wiebenga A."/>
            <person name="Young D."/>
            <person name="Pisabarro A."/>
            <person name="Eastwood D.C."/>
            <person name="Martin F."/>
            <person name="Cullen D."/>
            <person name="Grigoriev I.V."/>
            <person name="Hibbett D.S."/>
        </authorList>
    </citation>
    <scope>NUCLEOTIDE SEQUENCE [LARGE SCALE GENOMIC DNA]</scope>
    <source>
        <strain evidence="6">FP-91666</strain>
    </source>
</reference>
<dbReference type="SMART" id="SM00139">
    <property type="entry name" value="MyTH4"/>
    <property type="match status" value="1"/>
</dbReference>
<proteinExistence type="predicted"/>
<dbReference type="Gene3D" id="2.20.70.10">
    <property type="match status" value="1"/>
</dbReference>
<dbReference type="SUPFAM" id="SSF51045">
    <property type="entry name" value="WW domain"/>
    <property type="match status" value="1"/>
</dbReference>
<sequence>MSMMATSPAQPQTQTQHQPIPSSSSSSTTSALSPSLPIPNTTADAPLPITRSTSVKFKDQVSPREQQQQHAQQSHAHPQQQQQQQTPEVHVNGSPLKKGPIQRTPKSSLQGQGQGQDEAAWGKNFWVTLVDPQTGVSFFACPSTGEVSWDPPVGNFVLPPSEEGEWWEISDKTRGGLPYYYHTKTGRTVWDKPEGFVIPLTVLQNTALGRRLSKSFDFTTYADISTSGTGSPPTNSAAATTSSPSTTTVSPSPSQQHQQHQQQQQQPDAFQSNQAQQPSAWSNSNNNKAGHGQHHRRRSSSSTRARSHSASKANGHANGNGGVGNGGVGNGNGNGNGNAGNGHGKQAHSTPASPQGLQQRSLSSSESTHSQSYSHAQAQYAQVRSYSSHGYGHGHGGHAGHGGHGLGLGLGVRTELAPIPGSPYATEKEGSTNGDGGRDREREGRGEDSVPGTPSSSRFGMGMGLGGLGKKSGERTRDPPSPSPSPSRLRLSPSGSANGSGPPSPSPSPSPQMRHPPSLMPATATSSSPSPSHGHGASTNSNSKASAGFKPKKVPPQSLNAAVELISGSPPGTPVYTHSPGAGSGAGSPFGPRTTQKSPRVFVNEGKDKEKEKEKEKEGDGDTVSTESGYASQGDREGTSGSERERERERRKGSGNGVGGGGGGTGMGMNGGMNGGAGTALNGNGSVNVSMSVRMRGKEISGPVFDNEATLNLSPVKSRAGGRPIPVQGKPPTLQKGQIATLSTGLYPILPQALAEDIQQFVESDFAKQYFSTHKTGFIFRRKVPMEQMMTWQKTSLAGPLLNANRSLHKNAVKSFKIIQRLMGDTRGPSFRGGGGGGGEQLAAVSSANASSGSFHSSNSASGHGGGGGAGGPGGLGGGAAGKALLEEERWLLGEGLTHGELRDEIYCQVMKQLTGNPNPESVFKGWQLLCVLLVTFPPSKNFEAYLHSFLHQRTSQTESRVDVMAKYCLKRLALIAKKGPRGKAPSLSEIETASDAAFNPSTFGESLDFIFRLQERIYPSQTFKVPIVLPFLADGILALGGTKSEGIFRVPGDGEQVGEMKLRIDKGYYTLEGVDDPNVLASLLKLWLRELLDPLVPDEMYNDCITHAHDPEACVAVVSRLPTINRRVVLFIVSFLQIFLDERISKITKMTSANLALVMAPNLLRCDSESMAVVFTNASYEQTFVHNLLLHLRCNEVDPDYKPQHGLGAVPQTPRPSSSKARNRRT</sequence>
<dbReference type="FunFam" id="1.10.555.10:FF:000045">
    <property type="entry name" value="RhoGAP domain containing protein"/>
    <property type="match status" value="1"/>
</dbReference>
<feature type="region of interest" description="Disordered" evidence="1">
    <location>
        <begin position="225"/>
        <end position="675"/>
    </location>
</feature>
<feature type="compositionally biased region" description="Gly residues" evidence="1">
    <location>
        <begin position="461"/>
        <end position="470"/>
    </location>
</feature>
<dbReference type="RefSeq" id="XP_007310962.1">
    <property type="nucleotide sequence ID" value="XM_007310900.1"/>
</dbReference>
<keyword evidence="6" id="KW-1185">Reference proteome</keyword>
<accession>R7RX62</accession>
<evidence type="ECO:0000259" key="3">
    <source>
        <dbReference type="PROSITE" id="PS50238"/>
    </source>
</evidence>
<dbReference type="PROSITE" id="PS50020">
    <property type="entry name" value="WW_DOMAIN_2"/>
    <property type="match status" value="1"/>
</dbReference>
<evidence type="ECO:0000259" key="2">
    <source>
        <dbReference type="PROSITE" id="PS50020"/>
    </source>
</evidence>
<feature type="compositionally biased region" description="Low complexity" evidence="1">
    <location>
        <begin position="850"/>
        <end position="862"/>
    </location>
</feature>
<evidence type="ECO:0000256" key="1">
    <source>
        <dbReference type="SAM" id="MobiDB-lite"/>
    </source>
</evidence>
<feature type="region of interest" description="Disordered" evidence="1">
    <location>
        <begin position="1"/>
        <end position="117"/>
    </location>
</feature>
<evidence type="ECO:0000313" key="5">
    <source>
        <dbReference type="EMBL" id="EIM79976.1"/>
    </source>
</evidence>
<feature type="compositionally biased region" description="Low complexity" evidence="1">
    <location>
        <begin position="353"/>
        <end position="382"/>
    </location>
</feature>
<feature type="compositionally biased region" description="Gly residues" evidence="1">
    <location>
        <begin position="391"/>
        <end position="410"/>
    </location>
</feature>
<feature type="compositionally biased region" description="Low complexity" evidence="1">
    <location>
        <begin position="1"/>
        <end position="39"/>
    </location>
</feature>
<dbReference type="Proteomes" id="UP000053927">
    <property type="component" value="Unassembled WGS sequence"/>
</dbReference>
<feature type="compositionally biased region" description="Gly residues" evidence="1">
    <location>
        <begin position="318"/>
        <end position="343"/>
    </location>
</feature>
<dbReference type="SMART" id="SM00324">
    <property type="entry name" value="RhoGAP"/>
    <property type="match status" value="1"/>
</dbReference>
<feature type="compositionally biased region" description="Basic and acidic residues" evidence="1">
    <location>
        <begin position="605"/>
        <end position="620"/>
    </location>
</feature>
<feature type="region of interest" description="Disordered" evidence="1">
    <location>
        <begin position="1204"/>
        <end position="1227"/>
    </location>
</feature>
<dbReference type="InterPro" id="IPR036020">
    <property type="entry name" value="WW_dom_sf"/>
</dbReference>
<dbReference type="InterPro" id="IPR038185">
    <property type="entry name" value="MyTH4_dom_sf"/>
</dbReference>
<feature type="compositionally biased region" description="Basic residues" evidence="1">
    <location>
        <begin position="291"/>
        <end position="309"/>
    </location>
</feature>
<feature type="compositionally biased region" description="Low complexity" evidence="1">
    <location>
        <begin position="486"/>
        <end position="501"/>
    </location>
</feature>
<dbReference type="OMA" id="DEMYNDC"/>
<name>R7RX62_STEHR</name>
<feature type="compositionally biased region" description="Low complexity" evidence="1">
    <location>
        <begin position="511"/>
        <end position="539"/>
    </location>
</feature>
<feature type="compositionally biased region" description="Basic and acidic residues" evidence="1">
    <location>
        <begin position="426"/>
        <end position="448"/>
    </location>
</feature>
<feature type="compositionally biased region" description="Low complexity" evidence="1">
    <location>
        <begin position="66"/>
        <end position="85"/>
    </location>
</feature>
<evidence type="ECO:0000259" key="4">
    <source>
        <dbReference type="PROSITE" id="PS51016"/>
    </source>
</evidence>
<feature type="compositionally biased region" description="Basic and acidic residues" evidence="1">
    <location>
        <begin position="634"/>
        <end position="652"/>
    </location>
</feature>
<dbReference type="InterPro" id="IPR001202">
    <property type="entry name" value="WW_dom"/>
</dbReference>
<dbReference type="AlphaFoldDB" id="R7RX62"/>